<proteinExistence type="predicted"/>
<feature type="non-terminal residue" evidence="1">
    <location>
        <position position="43"/>
    </location>
</feature>
<reference evidence="1 2" key="1">
    <citation type="journal article" date="2019" name="Sci. Rep.">
        <title>Orb-weaving spider Araneus ventricosus genome elucidates the spidroin gene catalogue.</title>
        <authorList>
            <person name="Kono N."/>
            <person name="Nakamura H."/>
            <person name="Ohtoshi R."/>
            <person name="Moran D.A.P."/>
            <person name="Shinohara A."/>
            <person name="Yoshida Y."/>
            <person name="Fujiwara M."/>
            <person name="Mori M."/>
            <person name="Tomita M."/>
            <person name="Arakawa K."/>
        </authorList>
    </citation>
    <scope>NUCLEOTIDE SEQUENCE [LARGE SCALE GENOMIC DNA]</scope>
</reference>
<evidence type="ECO:0000313" key="1">
    <source>
        <dbReference type="EMBL" id="GBN93074.1"/>
    </source>
</evidence>
<sequence>MKLKDYIPQIDDDYDMNTWNPKEIIEVLWENGTPYPENILHFG</sequence>
<keyword evidence="2" id="KW-1185">Reference proteome</keyword>
<protein>
    <submittedName>
        <fullName evidence="1">Uncharacterized protein</fullName>
    </submittedName>
</protein>
<name>A0A4Y2SXJ3_ARAVE</name>
<dbReference type="Proteomes" id="UP000499080">
    <property type="component" value="Unassembled WGS sequence"/>
</dbReference>
<dbReference type="AlphaFoldDB" id="A0A4Y2SXJ3"/>
<gene>
    <name evidence="1" type="ORF">AVEN_173418_1</name>
</gene>
<dbReference type="EMBL" id="BGPR01024755">
    <property type="protein sequence ID" value="GBN93074.1"/>
    <property type="molecule type" value="Genomic_DNA"/>
</dbReference>
<accession>A0A4Y2SXJ3</accession>
<comment type="caution">
    <text evidence="1">The sequence shown here is derived from an EMBL/GenBank/DDBJ whole genome shotgun (WGS) entry which is preliminary data.</text>
</comment>
<evidence type="ECO:0000313" key="2">
    <source>
        <dbReference type="Proteomes" id="UP000499080"/>
    </source>
</evidence>
<organism evidence="1 2">
    <name type="scientific">Araneus ventricosus</name>
    <name type="common">Orbweaver spider</name>
    <name type="synonym">Epeira ventricosa</name>
    <dbReference type="NCBI Taxonomy" id="182803"/>
    <lineage>
        <taxon>Eukaryota</taxon>
        <taxon>Metazoa</taxon>
        <taxon>Ecdysozoa</taxon>
        <taxon>Arthropoda</taxon>
        <taxon>Chelicerata</taxon>
        <taxon>Arachnida</taxon>
        <taxon>Araneae</taxon>
        <taxon>Araneomorphae</taxon>
        <taxon>Entelegynae</taxon>
        <taxon>Araneoidea</taxon>
        <taxon>Araneidae</taxon>
        <taxon>Araneus</taxon>
    </lineage>
</organism>